<dbReference type="Gene3D" id="1.20.930.20">
    <property type="entry name" value="Adaptor protein Cbl, N-terminal domain"/>
    <property type="match status" value="1"/>
</dbReference>
<dbReference type="InterPro" id="IPR045766">
    <property type="entry name" value="MCAfunc"/>
</dbReference>
<dbReference type="InterPro" id="IPR050823">
    <property type="entry name" value="Plant_Ser_Thr_Prot_Kinase"/>
</dbReference>
<protein>
    <recommendedName>
        <fullName evidence="3">Protein kinase domain-containing protein</fullName>
    </recommendedName>
</protein>
<dbReference type="GO" id="GO:0004672">
    <property type="term" value="F:protein kinase activity"/>
    <property type="evidence" value="ECO:0007669"/>
    <property type="project" value="InterPro"/>
</dbReference>
<dbReference type="InterPro" id="IPR036537">
    <property type="entry name" value="Adaptor_Cbl_N_dom_sf"/>
</dbReference>
<dbReference type="InterPro" id="IPR017441">
    <property type="entry name" value="Protein_kinase_ATP_BS"/>
</dbReference>
<gene>
    <name evidence="4" type="ORF">C4D60_Mb02t12380</name>
</gene>
<feature type="domain" description="Protein kinase" evidence="3">
    <location>
        <begin position="208"/>
        <end position="507"/>
    </location>
</feature>
<dbReference type="Pfam" id="PF19584">
    <property type="entry name" value="MCAfunc"/>
    <property type="match status" value="1"/>
</dbReference>
<keyword evidence="1" id="KW-0547">Nucleotide-binding</keyword>
<accession>A0A4S8ICH2</accession>
<evidence type="ECO:0000313" key="5">
    <source>
        <dbReference type="Proteomes" id="UP000317650"/>
    </source>
</evidence>
<name>A0A4S8ICH2_MUSBA</name>
<organism evidence="4 5">
    <name type="scientific">Musa balbisiana</name>
    <name type="common">Banana</name>
    <dbReference type="NCBI Taxonomy" id="52838"/>
    <lineage>
        <taxon>Eukaryota</taxon>
        <taxon>Viridiplantae</taxon>
        <taxon>Streptophyta</taxon>
        <taxon>Embryophyta</taxon>
        <taxon>Tracheophyta</taxon>
        <taxon>Spermatophyta</taxon>
        <taxon>Magnoliopsida</taxon>
        <taxon>Liliopsida</taxon>
        <taxon>Zingiberales</taxon>
        <taxon>Musaceae</taxon>
        <taxon>Musa</taxon>
    </lineage>
</organism>
<dbReference type="PROSITE" id="PS00107">
    <property type="entry name" value="PROTEIN_KINASE_ATP"/>
    <property type="match status" value="1"/>
</dbReference>
<dbReference type="SUPFAM" id="SSF56112">
    <property type="entry name" value="Protein kinase-like (PK-like)"/>
    <property type="match status" value="1"/>
</dbReference>
<proteinExistence type="predicted"/>
<dbReference type="InterPro" id="IPR001245">
    <property type="entry name" value="Ser-Thr/Tyr_kinase_cat_dom"/>
</dbReference>
<dbReference type="GO" id="GO:0007166">
    <property type="term" value="P:cell surface receptor signaling pathway"/>
    <property type="evidence" value="ECO:0007669"/>
    <property type="project" value="InterPro"/>
</dbReference>
<dbReference type="InterPro" id="IPR059179">
    <property type="entry name" value="MLKL-like_MCAfunc"/>
</dbReference>
<evidence type="ECO:0000313" key="4">
    <source>
        <dbReference type="EMBL" id="THU44912.1"/>
    </source>
</evidence>
<reference evidence="4 5" key="1">
    <citation type="journal article" date="2019" name="Nat. Plants">
        <title>Genome sequencing of Musa balbisiana reveals subgenome evolution and function divergence in polyploid bananas.</title>
        <authorList>
            <person name="Yao X."/>
        </authorList>
    </citation>
    <scope>NUCLEOTIDE SEQUENCE [LARGE SCALE GENOMIC DNA]</scope>
    <source>
        <strain evidence="5">cv. DH-PKW</strain>
        <tissue evidence="4">Leaves</tissue>
    </source>
</reference>
<dbReference type="CDD" id="cd21037">
    <property type="entry name" value="MLKL_NTD"/>
    <property type="match status" value="1"/>
</dbReference>
<dbReference type="GO" id="GO:0005524">
    <property type="term" value="F:ATP binding"/>
    <property type="evidence" value="ECO:0007669"/>
    <property type="project" value="UniProtKB-UniRule"/>
</dbReference>
<dbReference type="Proteomes" id="UP000317650">
    <property type="component" value="Chromosome 2"/>
</dbReference>
<dbReference type="EMBL" id="PYDT01000011">
    <property type="protein sequence ID" value="THU44912.1"/>
    <property type="molecule type" value="Genomic_DNA"/>
</dbReference>
<dbReference type="AlphaFoldDB" id="A0A4S8ICH2"/>
<evidence type="ECO:0000259" key="3">
    <source>
        <dbReference type="PROSITE" id="PS50011"/>
    </source>
</evidence>
<dbReference type="Gene3D" id="1.10.510.10">
    <property type="entry name" value="Transferase(Phosphotransferase) domain 1"/>
    <property type="match status" value="1"/>
</dbReference>
<sequence length="507" mass="56430">MALIGDLTTVAQLIAKISDAVSTARDLPRVCRRFAVHLQDIGRHLEPLRSAELDEATQQTLANLQRTLERSYDVIVNCSRRSYAYRLIKGKSIRDKIREAQDEVDRILRLFPLIQLSQDYGYRPSYASSDDEEEDSEQLRPYDSEDEYSDEEDRSGWSTTTTGGNRELSTVFTGTVEQSLDGNSRTEEAFPNLRIFAFNELKSATRSFQAANIIGEGGFGVVYKAWVDKKTLTPANNGVGMAVAVKKWKPESFQGFGEWQVLYISSVLDQEKEVDILGKMSHPNLINLLGYCCEDDELLLVYEFMEKGSLGNHLFPQGAAVQPLSWEQRLKIAVGAARGLAFLHAPENRIIHRNFTSSHVLLDSNLNPKLTGLGIAREGPTDAESHVSTRVMGTYGYAAPEYIATGHLTAKNDVYGMGVVLLEMLSGQRALDASRTGKQRLVEYAKPYVSDHPKLARLMDPRLEGQYPVKAALSAARLAKSCVADDPKARPSMDEVVETLQQIEAMN</sequence>
<dbReference type="STRING" id="52838.A0A4S8ICH2"/>
<keyword evidence="5" id="KW-1185">Reference proteome</keyword>
<comment type="caution">
    <text evidence="4">The sequence shown here is derived from an EMBL/GenBank/DDBJ whole genome shotgun (WGS) entry which is preliminary data.</text>
</comment>
<dbReference type="PANTHER" id="PTHR45621">
    <property type="entry name" value="OS01G0588500 PROTEIN-RELATED"/>
    <property type="match status" value="1"/>
</dbReference>
<dbReference type="FunFam" id="1.10.510.10:FF:000095">
    <property type="entry name" value="protein STRUBBELIG-RECEPTOR FAMILY 8"/>
    <property type="match status" value="1"/>
</dbReference>
<dbReference type="InterPro" id="IPR000719">
    <property type="entry name" value="Prot_kinase_dom"/>
</dbReference>
<feature type="region of interest" description="Disordered" evidence="2">
    <location>
        <begin position="124"/>
        <end position="170"/>
    </location>
</feature>
<feature type="binding site" evidence="1">
    <location>
        <position position="247"/>
    </location>
    <ligand>
        <name>ATP</name>
        <dbReference type="ChEBI" id="CHEBI:30616"/>
    </ligand>
</feature>
<feature type="compositionally biased region" description="Acidic residues" evidence="2">
    <location>
        <begin position="144"/>
        <end position="153"/>
    </location>
</feature>
<feature type="compositionally biased region" description="Polar residues" evidence="2">
    <location>
        <begin position="156"/>
        <end position="170"/>
    </location>
</feature>
<dbReference type="CDD" id="cd14066">
    <property type="entry name" value="STKc_IRAK"/>
    <property type="match status" value="1"/>
</dbReference>
<keyword evidence="1" id="KW-0067">ATP-binding</keyword>
<dbReference type="Gene3D" id="3.30.200.20">
    <property type="entry name" value="Phosphorylase Kinase, domain 1"/>
    <property type="match status" value="1"/>
</dbReference>
<evidence type="ECO:0000256" key="1">
    <source>
        <dbReference type="PROSITE-ProRule" id="PRU10141"/>
    </source>
</evidence>
<dbReference type="PROSITE" id="PS50011">
    <property type="entry name" value="PROTEIN_KINASE_DOM"/>
    <property type="match status" value="1"/>
</dbReference>
<dbReference type="InterPro" id="IPR011009">
    <property type="entry name" value="Kinase-like_dom_sf"/>
</dbReference>
<evidence type="ECO:0000256" key="2">
    <source>
        <dbReference type="SAM" id="MobiDB-lite"/>
    </source>
</evidence>
<dbReference type="Pfam" id="PF07714">
    <property type="entry name" value="PK_Tyr_Ser-Thr"/>
    <property type="match status" value="1"/>
</dbReference>